<evidence type="ECO:0000256" key="1">
    <source>
        <dbReference type="SAM" id="Coils"/>
    </source>
</evidence>
<name>A0A1B0G578_GLOMM</name>
<keyword evidence="3" id="KW-1185">Reference proteome</keyword>
<organism evidence="2 3">
    <name type="scientific">Glossina morsitans morsitans</name>
    <name type="common">Savannah tsetse fly</name>
    <dbReference type="NCBI Taxonomy" id="37546"/>
    <lineage>
        <taxon>Eukaryota</taxon>
        <taxon>Metazoa</taxon>
        <taxon>Ecdysozoa</taxon>
        <taxon>Arthropoda</taxon>
        <taxon>Hexapoda</taxon>
        <taxon>Insecta</taxon>
        <taxon>Pterygota</taxon>
        <taxon>Neoptera</taxon>
        <taxon>Endopterygota</taxon>
        <taxon>Diptera</taxon>
        <taxon>Brachycera</taxon>
        <taxon>Muscomorpha</taxon>
        <taxon>Hippoboscoidea</taxon>
        <taxon>Glossinidae</taxon>
        <taxon>Glossina</taxon>
    </lineage>
</organism>
<accession>A0A1B0G578</accession>
<keyword evidence="1" id="KW-0175">Coiled coil</keyword>
<reference evidence="2" key="1">
    <citation type="submission" date="2020-05" db="UniProtKB">
        <authorList>
            <consortium name="EnsemblMetazoa"/>
        </authorList>
    </citation>
    <scope>IDENTIFICATION</scope>
    <source>
        <strain evidence="2">Yale</strain>
    </source>
</reference>
<protein>
    <submittedName>
        <fullName evidence="2">Uncharacterized protein</fullName>
    </submittedName>
</protein>
<evidence type="ECO:0000313" key="2">
    <source>
        <dbReference type="EnsemblMetazoa" id="GMOY008474-PA"/>
    </source>
</evidence>
<dbReference type="GO" id="GO:0008017">
    <property type="term" value="F:microtubule binding"/>
    <property type="evidence" value="ECO:0007669"/>
    <property type="project" value="InterPro"/>
</dbReference>
<proteinExistence type="predicted"/>
<dbReference type="STRING" id="37546.A0A1B0G578"/>
<dbReference type="VEuPathDB" id="VectorBase:GMOY008474"/>
<dbReference type="EMBL" id="CCAG010004848">
    <property type="status" value="NOT_ANNOTATED_CDS"/>
    <property type="molecule type" value="Genomic_DNA"/>
</dbReference>
<evidence type="ECO:0000313" key="3">
    <source>
        <dbReference type="Proteomes" id="UP000092444"/>
    </source>
</evidence>
<dbReference type="Gene3D" id="1.20.58.1520">
    <property type="match status" value="1"/>
</dbReference>
<dbReference type="PhylomeDB" id="A0A1B0G578"/>
<dbReference type="AlphaFoldDB" id="A0A1B0G578"/>
<dbReference type="Proteomes" id="UP000092444">
    <property type="component" value="Unassembled WGS sequence"/>
</dbReference>
<dbReference type="PANTHER" id="PTHR19321">
    <property type="entry name" value="PROTEIN REGULATOR OF CYTOKINESIS 1 PRC1-RELATED"/>
    <property type="match status" value="1"/>
</dbReference>
<dbReference type="Pfam" id="PF03999">
    <property type="entry name" value="MAP65_ASE1"/>
    <property type="match status" value="2"/>
</dbReference>
<dbReference type="GO" id="GO:0051256">
    <property type="term" value="P:mitotic spindle midzone assembly"/>
    <property type="evidence" value="ECO:0007669"/>
    <property type="project" value="TreeGrafter"/>
</dbReference>
<sequence length="463" mass="55583">MAEYDDTDYEAKIDYLQKWFEDNKKLPKKVEITKIMSNKYNSAIERMQGITKEYLVTLTEIWSTMFDDESCKEILNTVLVHSSDFYKDVVQQSLTKRSCIEKDINELKEEIKDIKRLLKVEVNLPHGITDTTPLMVIQYELDRSLDDLREQLVERRAQISELLAEQALLCDELGEPPRPLLSDPLPTPSEMEDFRRHVENLYTEKQKLEKKLSSMRRDIKKFLDILNFKLRTEMEKNLLHSRHIKLNKETFENLQHMYDLYGGQVQGLKDNIDDIRKKLDTLWERLRTSPNTRSKFRQYTDYNQHTYDIMYSELLRCETLKSQNIKMYVEQLRDEIRDCTCYTDDLLVLHELELEDLKLYYENNRQLFELYADRNILWDRMQALEAKACEPGRYNNRGGQLLKEEKERKTIATKLPKIEQQIQQLVQVYQEREHVPFLVYGENIVEVMNYQWEQKRLKKEKLS</sequence>
<dbReference type="InterPro" id="IPR007145">
    <property type="entry name" value="MAP65_Ase1_PRC1"/>
</dbReference>
<dbReference type="GO" id="GO:1990023">
    <property type="term" value="C:mitotic spindle midzone"/>
    <property type="evidence" value="ECO:0007669"/>
    <property type="project" value="TreeGrafter"/>
</dbReference>
<feature type="coiled-coil region" evidence="1">
    <location>
        <begin position="90"/>
        <end position="165"/>
    </location>
</feature>
<dbReference type="GO" id="GO:0005737">
    <property type="term" value="C:cytoplasm"/>
    <property type="evidence" value="ECO:0007669"/>
    <property type="project" value="TreeGrafter"/>
</dbReference>
<dbReference type="EnsemblMetazoa" id="GMOY008474-RA">
    <property type="protein sequence ID" value="GMOY008474-PA"/>
    <property type="gene ID" value="GMOY008474"/>
</dbReference>
<dbReference type="PANTHER" id="PTHR19321:SF41">
    <property type="entry name" value="FASCETTO-RELATED"/>
    <property type="match status" value="1"/>
</dbReference>
<feature type="coiled-coil region" evidence="1">
    <location>
        <begin position="191"/>
        <end position="225"/>
    </location>
</feature>